<accession>A0ACD3AK68</accession>
<proteinExistence type="predicted"/>
<evidence type="ECO:0000313" key="2">
    <source>
        <dbReference type="Proteomes" id="UP000308600"/>
    </source>
</evidence>
<protein>
    <submittedName>
        <fullName evidence="1">Uncharacterized protein</fullName>
    </submittedName>
</protein>
<dbReference type="EMBL" id="ML208409">
    <property type="protein sequence ID" value="TFK66303.1"/>
    <property type="molecule type" value="Genomic_DNA"/>
</dbReference>
<reference evidence="1 2" key="1">
    <citation type="journal article" date="2019" name="Nat. Ecol. Evol.">
        <title>Megaphylogeny resolves global patterns of mushroom evolution.</title>
        <authorList>
            <person name="Varga T."/>
            <person name="Krizsan K."/>
            <person name="Foldi C."/>
            <person name="Dima B."/>
            <person name="Sanchez-Garcia M."/>
            <person name="Sanchez-Ramirez S."/>
            <person name="Szollosi G.J."/>
            <person name="Szarkandi J.G."/>
            <person name="Papp V."/>
            <person name="Albert L."/>
            <person name="Andreopoulos W."/>
            <person name="Angelini C."/>
            <person name="Antonin V."/>
            <person name="Barry K.W."/>
            <person name="Bougher N.L."/>
            <person name="Buchanan P."/>
            <person name="Buyck B."/>
            <person name="Bense V."/>
            <person name="Catcheside P."/>
            <person name="Chovatia M."/>
            <person name="Cooper J."/>
            <person name="Damon W."/>
            <person name="Desjardin D."/>
            <person name="Finy P."/>
            <person name="Geml J."/>
            <person name="Haridas S."/>
            <person name="Hughes K."/>
            <person name="Justo A."/>
            <person name="Karasinski D."/>
            <person name="Kautmanova I."/>
            <person name="Kiss B."/>
            <person name="Kocsube S."/>
            <person name="Kotiranta H."/>
            <person name="LaButti K.M."/>
            <person name="Lechner B.E."/>
            <person name="Liimatainen K."/>
            <person name="Lipzen A."/>
            <person name="Lukacs Z."/>
            <person name="Mihaltcheva S."/>
            <person name="Morgado L.N."/>
            <person name="Niskanen T."/>
            <person name="Noordeloos M.E."/>
            <person name="Ohm R.A."/>
            <person name="Ortiz-Santana B."/>
            <person name="Ovrebo C."/>
            <person name="Racz N."/>
            <person name="Riley R."/>
            <person name="Savchenko A."/>
            <person name="Shiryaev A."/>
            <person name="Soop K."/>
            <person name="Spirin V."/>
            <person name="Szebenyi C."/>
            <person name="Tomsovsky M."/>
            <person name="Tulloss R.E."/>
            <person name="Uehling J."/>
            <person name="Grigoriev I.V."/>
            <person name="Vagvolgyi C."/>
            <person name="Papp T."/>
            <person name="Martin F.M."/>
            <person name="Miettinen O."/>
            <person name="Hibbett D.S."/>
            <person name="Nagy L.G."/>
        </authorList>
    </citation>
    <scope>NUCLEOTIDE SEQUENCE [LARGE SCALE GENOMIC DNA]</scope>
    <source>
        <strain evidence="1 2">NL-1719</strain>
    </source>
</reference>
<sequence length="90" mass="9945">MSFYDALTLSSTLLKGPCWVAVAAVQMSPLLSVGKLIIFRSKSRKPSYAPDDNKDGPPRLGSQVLTRVPRRCNKVRKLARSMPPVLNFSI</sequence>
<name>A0ACD3AK68_9AGAR</name>
<gene>
    <name evidence="1" type="ORF">BDN72DRAFT_844518</name>
</gene>
<organism evidence="1 2">
    <name type="scientific">Pluteus cervinus</name>
    <dbReference type="NCBI Taxonomy" id="181527"/>
    <lineage>
        <taxon>Eukaryota</taxon>
        <taxon>Fungi</taxon>
        <taxon>Dikarya</taxon>
        <taxon>Basidiomycota</taxon>
        <taxon>Agaricomycotina</taxon>
        <taxon>Agaricomycetes</taxon>
        <taxon>Agaricomycetidae</taxon>
        <taxon>Agaricales</taxon>
        <taxon>Pluteineae</taxon>
        <taxon>Pluteaceae</taxon>
        <taxon>Pluteus</taxon>
    </lineage>
</organism>
<keyword evidence="2" id="KW-1185">Reference proteome</keyword>
<evidence type="ECO:0000313" key="1">
    <source>
        <dbReference type="EMBL" id="TFK66303.1"/>
    </source>
</evidence>
<dbReference type="Proteomes" id="UP000308600">
    <property type="component" value="Unassembled WGS sequence"/>
</dbReference>